<dbReference type="Pfam" id="PF01431">
    <property type="entry name" value="Peptidase_M13"/>
    <property type="match status" value="1"/>
</dbReference>
<dbReference type="GeneID" id="20195184"/>
<evidence type="ECO:0000256" key="9">
    <source>
        <dbReference type="ARBA" id="ARBA00023180"/>
    </source>
</evidence>
<evidence type="ECO:0000259" key="13">
    <source>
        <dbReference type="Pfam" id="PF05649"/>
    </source>
</evidence>
<dbReference type="InParanoid" id="T1EF32"/>
<comment type="similarity">
    <text evidence="2">Belongs to the peptidase M13 family.</text>
</comment>
<keyword evidence="4" id="KW-0479">Metal-binding</keyword>
<organism evidence="15 16">
    <name type="scientific">Helobdella robusta</name>
    <name type="common">Californian leech</name>
    <dbReference type="NCBI Taxonomy" id="6412"/>
    <lineage>
        <taxon>Eukaryota</taxon>
        <taxon>Metazoa</taxon>
        <taxon>Spiralia</taxon>
        <taxon>Lophotrochozoa</taxon>
        <taxon>Annelida</taxon>
        <taxon>Clitellata</taxon>
        <taxon>Hirudinea</taxon>
        <taxon>Rhynchobdellida</taxon>
        <taxon>Glossiphoniidae</taxon>
        <taxon>Helobdella</taxon>
    </lineage>
</organism>
<evidence type="ECO:0000256" key="7">
    <source>
        <dbReference type="ARBA" id="ARBA00023049"/>
    </source>
</evidence>
<dbReference type="HOGENOM" id="CLU_006187_8_0_1"/>
<feature type="transmembrane region" description="Helical" evidence="11">
    <location>
        <begin position="51"/>
        <end position="72"/>
    </location>
</feature>
<feature type="region of interest" description="Disordered" evidence="10">
    <location>
        <begin position="1"/>
        <end position="24"/>
    </location>
</feature>
<accession>T1EF32</accession>
<dbReference type="Gene3D" id="1.10.1380.10">
    <property type="entry name" value="Neutral endopeptidase , domain2"/>
    <property type="match status" value="1"/>
</dbReference>
<dbReference type="OMA" id="RYCELEY"/>
<feature type="domain" description="Peptidase M13 N-terminal" evidence="13">
    <location>
        <begin position="112"/>
        <end position="509"/>
    </location>
</feature>
<dbReference type="PANTHER" id="PTHR11733:SF167">
    <property type="entry name" value="FI17812P1-RELATED"/>
    <property type="match status" value="1"/>
</dbReference>
<dbReference type="OrthoDB" id="6475849at2759"/>
<evidence type="ECO:0000313" key="16">
    <source>
        <dbReference type="Proteomes" id="UP000015101"/>
    </source>
</evidence>
<evidence type="ECO:0000256" key="1">
    <source>
        <dbReference type="ARBA" id="ARBA00001947"/>
    </source>
</evidence>
<reference evidence="14 16" key="2">
    <citation type="journal article" date="2013" name="Nature">
        <title>Insights into bilaterian evolution from three spiralian genomes.</title>
        <authorList>
            <person name="Simakov O."/>
            <person name="Marletaz F."/>
            <person name="Cho S.J."/>
            <person name="Edsinger-Gonzales E."/>
            <person name="Havlak P."/>
            <person name="Hellsten U."/>
            <person name="Kuo D.H."/>
            <person name="Larsson T."/>
            <person name="Lv J."/>
            <person name="Arendt D."/>
            <person name="Savage R."/>
            <person name="Osoegawa K."/>
            <person name="de Jong P."/>
            <person name="Grimwood J."/>
            <person name="Chapman J.A."/>
            <person name="Shapiro H."/>
            <person name="Aerts A."/>
            <person name="Otillar R.P."/>
            <person name="Terry A.Y."/>
            <person name="Boore J.L."/>
            <person name="Grigoriev I.V."/>
            <person name="Lindberg D.R."/>
            <person name="Seaver E.C."/>
            <person name="Weisblat D.A."/>
            <person name="Putnam N.H."/>
            <person name="Rokhsar D.S."/>
        </authorList>
    </citation>
    <scope>NUCLEOTIDE SEQUENCE</scope>
</reference>
<evidence type="ECO:0000313" key="15">
    <source>
        <dbReference type="EnsemblMetazoa" id="HelroP110566"/>
    </source>
</evidence>
<evidence type="ECO:0000256" key="2">
    <source>
        <dbReference type="ARBA" id="ARBA00007357"/>
    </source>
</evidence>
<dbReference type="CTD" id="20195184"/>
<dbReference type="Proteomes" id="UP000015101">
    <property type="component" value="Unassembled WGS sequence"/>
</dbReference>
<evidence type="ECO:0000256" key="5">
    <source>
        <dbReference type="ARBA" id="ARBA00022801"/>
    </source>
</evidence>
<name>T1EF32_HELRO</name>
<evidence type="ECO:0000256" key="8">
    <source>
        <dbReference type="ARBA" id="ARBA00023157"/>
    </source>
</evidence>
<comment type="cofactor">
    <cofactor evidence="1">
        <name>Zn(2+)</name>
        <dbReference type="ChEBI" id="CHEBI:29105"/>
    </cofactor>
</comment>
<dbReference type="EMBL" id="KB096183">
    <property type="protein sequence ID" value="ESO07738.1"/>
    <property type="molecule type" value="Genomic_DNA"/>
</dbReference>
<evidence type="ECO:0000259" key="12">
    <source>
        <dbReference type="Pfam" id="PF01431"/>
    </source>
</evidence>
<evidence type="ECO:0000256" key="6">
    <source>
        <dbReference type="ARBA" id="ARBA00022833"/>
    </source>
</evidence>
<sequence length="773" mass="89607">MSNQKYRRTNFEEEDSSRVELPSPSTNFDPMVGFQQYKLNFWRRRSTLEKVLALLLLLSLLIIAILAVVIHLKSHTKSPGPEGIESTSTCLKKSCITAASSILNSIDEKVDPCNDFYEFACGTWMKSNPIPNGHAEWDTFTILKEENNNILKRYLEAPLNESYSESQTKLKKFYMSCMDPKEEIEKIGSKPVVYMMQKMGGWSVSDIAGKWNESDWDFMRSTELAMDNGIPIFFSLSVSEDEKDSNKNILRVEQQGFNINRDFYLNKSIDNDKLMSAYLKYMTSLSVLMGGEENETRELMRELLLFEMDLAEITTPYEERRDDEKMYNKQNITYLQEIAPFINWLDYINGRFSKVNITINESEPIIVPYPEYFVKLNTLINNTLHKENGKRMLQNYIVWNVMEFYSQYLNKPFRKVRKDFRDVLTGVVGEREKWRNCVYESESIMGFVLSTQYIQEEFNEGSRTSAVEMVKYIRKAFIDNLPNLAWMDEATRKAAIDKAEAVVEKIGFPEFVLNTTELDIKYAELDIHEDQYFLNCYKTLINGMNTGLAKLRKDNDKMSWSMTPQTVNAYYTPNKNEIVFPAGILQLPFYHKDYPKSLNFGAMGVIMGHELTHGFDDQGRRYDKTGIMRMWWNEKIIELFQERTQCLVDQYSNYSINGDNLKGKMTLGENIADNGGLKSAYYAYEQYIADRTNIDPQLPGVPYNSKQLFFISFAQVWCANSNAADVKNSIMIDTHSPPRFRVIGSVTNFPEFAKQFNCPAGSPMNPLKKCEVW</sequence>
<dbReference type="Gene3D" id="3.40.390.10">
    <property type="entry name" value="Collagenase (Catalytic Domain)"/>
    <property type="match status" value="1"/>
</dbReference>
<dbReference type="SUPFAM" id="SSF55486">
    <property type="entry name" value="Metalloproteases ('zincins'), catalytic domain"/>
    <property type="match status" value="1"/>
</dbReference>
<reference evidence="16" key="1">
    <citation type="submission" date="2012-12" db="EMBL/GenBank/DDBJ databases">
        <authorList>
            <person name="Hellsten U."/>
            <person name="Grimwood J."/>
            <person name="Chapman J.A."/>
            <person name="Shapiro H."/>
            <person name="Aerts A."/>
            <person name="Otillar R.P."/>
            <person name="Terry A.Y."/>
            <person name="Boore J.L."/>
            <person name="Simakov O."/>
            <person name="Marletaz F."/>
            <person name="Cho S.-J."/>
            <person name="Edsinger-Gonzales E."/>
            <person name="Havlak P."/>
            <person name="Kuo D.-H."/>
            <person name="Larsson T."/>
            <person name="Lv J."/>
            <person name="Arendt D."/>
            <person name="Savage R."/>
            <person name="Osoegawa K."/>
            <person name="de Jong P."/>
            <person name="Lindberg D.R."/>
            <person name="Seaver E.C."/>
            <person name="Weisblat D.A."/>
            <person name="Putnam N.H."/>
            <person name="Grigoriev I.V."/>
            <person name="Rokhsar D.S."/>
        </authorList>
    </citation>
    <scope>NUCLEOTIDE SEQUENCE</scope>
</reference>
<keyword evidence="8" id="KW-1015">Disulfide bond</keyword>
<dbReference type="FunFam" id="3.40.390.10:FF:000076">
    <property type="entry name" value="membrane metallo-endopeptidase-like 1"/>
    <property type="match status" value="1"/>
</dbReference>
<evidence type="ECO:0000256" key="11">
    <source>
        <dbReference type="SAM" id="Phobius"/>
    </source>
</evidence>
<dbReference type="GO" id="GO:0046872">
    <property type="term" value="F:metal ion binding"/>
    <property type="evidence" value="ECO:0007669"/>
    <property type="project" value="UniProtKB-KW"/>
</dbReference>
<keyword evidence="16" id="KW-1185">Reference proteome</keyword>
<dbReference type="Pfam" id="PF05649">
    <property type="entry name" value="Peptidase_M13_N"/>
    <property type="match status" value="1"/>
</dbReference>
<keyword evidence="11" id="KW-1133">Transmembrane helix</keyword>
<evidence type="ECO:0000256" key="4">
    <source>
        <dbReference type="ARBA" id="ARBA00022723"/>
    </source>
</evidence>
<dbReference type="EMBL" id="AMQM01003512">
    <property type="status" value="NOT_ANNOTATED_CDS"/>
    <property type="molecule type" value="Genomic_DNA"/>
</dbReference>
<dbReference type="InterPro" id="IPR008753">
    <property type="entry name" value="Peptidase_M13_N"/>
</dbReference>
<protein>
    <recommendedName>
        <fullName evidence="17">Endothelin-converting enzyme 1</fullName>
    </recommendedName>
</protein>
<dbReference type="FunCoup" id="T1EF32">
    <property type="interactions" value="80"/>
</dbReference>
<dbReference type="InterPro" id="IPR000718">
    <property type="entry name" value="Peptidase_M13"/>
</dbReference>
<keyword evidence="7" id="KW-0482">Metalloprotease</keyword>
<dbReference type="GO" id="GO:0004222">
    <property type="term" value="F:metalloendopeptidase activity"/>
    <property type="evidence" value="ECO:0000318"/>
    <property type="project" value="GO_Central"/>
</dbReference>
<dbReference type="PANTHER" id="PTHR11733">
    <property type="entry name" value="ZINC METALLOPROTEASE FAMILY M13 NEPRILYSIN-RELATED"/>
    <property type="match status" value="1"/>
</dbReference>
<dbReference type="InterPro" id="IPR042089">
    <property type="entry name" value="Peptidase_M13_dom_2"/>
</dbReference>
<keyword evidence="3" id="KW-0645">Protease</keyword>
<gene>
    <name evidence="15" type="primary">20195184</name>
    <name evidence="14" type="ORF">HELRODRAFT_110566</name>
</gene>
<feature type="domain" description="Peptidase M13 C-terminal" evidence="12">
    <location>
        <begin position="568"/>
        <end position="772"/>
    </location>
</feature>
<keyword evidence="11" id="KW-0472">Membrane</keyword>
<dbReference type="GO" id="GO:0016485">
    <property type="term" value="P:protein processing"/>
    <property type="evidence" value="ECO:0000318"/>
    <property type="project" value="GO_Central"/>
</dbReference>
<dbReference type="GO" id="GO:0005886">
    <property type="term" value="C:plasma membrane"/>
    <property type="evidence" value="ECO:0000318"/>
    <property type="project" value="GO_Central"/>
</dbReference>
<keyword evidence="9" id="KW-0325">Glycoprotein</keyword>
<dbReference type="KEGG" id="hro:HELRODRAFT_110566"/>
<evidence type="ECO:0008006" key="17">
    <source>
        <dbReference type="Google" id="ProtNLM"/>
    </source>
</evidence>
<dbReference type="eggNOG" id="KOG3624">
    <property type="taxonomic scope" value="Eukaryota"/>
</dbReference>
<dbReference type="PRINTS" id="PR00786">
    <property type="entry name" value="NEPRILYSIN"/>
</dbReference>
<keyword evidence="11" id="KW-0812">Transmembrane</keyword>
<dbReference type="EMBL" id="AMQM01003513">
    <property type="status" value="NOT_ANNOTATED_CDS"/>
    <property type="molecule type" value="Genomic_DNA"/>
</dbReference>
<proteinExistence type="inferred from homology"/>
<keyword evidence="5" id="KW-0378">Hydrolase</keyword>
<evidence type="ECO:0000256" key="3">
    <source>
        <dbReference type="ARBA" id="ARBA00022670"/>
    </source>
</evidence>
<dbReference type="InterPro" id="IPR024079">
    <property type="entry name" value="MetalloPept_cat_dom_sf"/>
</dbReference>
<dbReference type="InterPro" id="IPR018497">
    <property type="entry name" value="Peptidase_M13_C"/>
</dbReference>
<dbReference type="AlphaFoldDB" id="T1EF32"/>
<dbReference type="RefSeq" id="XP_009014349.1">
    <property type="nucleotide sequence ID" value="XM_009016101.1"/>
</dbReference>
<reference evidence="15" key="3">
    <citation type="submission" date="2015-06" db="UniProtKB">
        <authorList>
            <consortium name="EnsemblMetazoa"/>
        </authorList>
    </citation>
    <scope>IDENTIFICATION</scope>
</reference>
<evidence type="ECO:0000256" key="10">
    <source>
        <dbReference type="SAM" id="MobiDB-lite"/>
    </source>
</evidence>
<dbReference type="CDD" id="cd08662">
    <property type="entry name" value="M13"/>
    <property type="match status" value="1"/>
</dbReference>
<keyword evidence="6" id="KW-0862">Zinc</keyword>
<evidence type="ECO:0000313" key="14">
    <source>
        <dbReference type="EMBL" id="ESO07738.1"/>
    </source>
</evidence>
<dbReference type="EnsemblMetazoa" id="HelroT110566">
    <property type="protein sequence ID" value="HelroP110566"/>
    <property type="gene ID" value="HelroG110566"/>
</dbReference>
<dbReference type="PROSITE" id="PS51885">
    <property type="entry name" value="NEPRILYSIN"/>
    <property type="match status" value="1"/>
</dbReference>